<reference evidence="2" key="1">
    <citation type="submission" date="2021-12" db="EMBL/GenBank/DDBJ databases">
        <authorList>
            <person name="King R."/>
        </authorList>
    </citation>
    <scope>NUCLEOTIDE SEQUENCE</scope>
</reference>
<keyword evidence="1" id="KW-0175">Coiled coil</keyword>
<accession>A0A9P0BYG0</accession>
<evidence type="ECO:0000256" key="1">
    <source>
        <dbReference type="SAM" id="Coils"/>
    </source>
</evidence>
<keyword evidence="3" id="KW-1185">Reference proteome</keyword>
<evidence type="ECO:0000313" key="3">
    <source>
        <dbReference type="Proteomes" id="UP001154114"/>
    </source>
</evidence>
<dbReference type="Proteomes" id="UP001154114">
    <property type="component" value="Chromosome 25"/>
</dbReference>
<dbReference type="OrthoDB" id="75950at2759"/>
<proteinExistence type="predicted"/>
<gene>
    <name evidence="2" type="ORF">CINC_LOCUS8178</name>
</gene>
<dbReference type="EMBL" id="LR824028">
    <property type="protein sequence ID" value="CAH0598350.1"/>
    <property type="molecule type" value="Genomic_DNA"/>
</dbReference>
<protein>
    <recommendedName>
        <fullName evidence="4">Trichohyalin-plectin-homology domain-containing protein</fullName>
    </recommendedName>
</protein>
<name>A0A9P0BYG0_CHRIL</name>
<evidence type="ECO:0008006" key="4">
    <source>
        <dbReference type="Google" id="ProtNLM"/>
    </source>
</evidence>
<sequence>MEPPPPRDHAPKDGYGPRGFPDCYYTSRVLNSTFRYVRFIKKLRTLEAEQRRGAANSLKELNDKQYSDFFIRCDRRSRIKCTGGISVGVIEELRRKAKPETNKPITEPNATLVALLEAEEEMNIRKFVEEAQAGAEALWQDKKDRLAYLLAKRKKEHEEKYKDTPLRRRERWQAVRNVARVAMKESDALAARMELDAIERLRRDNECKAHGDFQIELNRQQREREREILKQESLRLRAEFEALAKKEDEDSVKQQQKRKDLAADREQMLKERQENIAKKNAETKLINDTWDSLADMGLADEKAHIEQLRQKERDLDVCNKKMAMYKKGLEAMAVADNVLLQKEAQNVQDKLDKKRCELAMKSRKCTKDVRAAIVEQMKENAELRASKELHKHDDDGYYNDLADQISKLVQHKEMTDAQARKLYQTQLLEQMKYNKLLKDRAIQEELEQRKKCQLAAQEYQQEINKMVCSDEVHPFMKQMAKGLRMKETCPCSKPTYCADPKTKTDKK</sequence>
<organism evidence="2 3">
    <name type="scientific">Chrysodeixis includens</name>
    <name type="common">Soybean looper</name>
    <name type="synonym">Pseudoplusia includens</name>
    <dbReference type="NCBI Taxonomy" id="689277"/>
    <lineage>
        <taxon>Eukaryota</taxon>
        <taxon>Metazoa</taxon>
        <taxon>Ecdysozoa</taxon>
        <taxon>Arthropoda</taxon>
        <taxon>Hexapoda</taxon>
        <taxon>Insecta</taxon>
        <taxon>Pterygota</taxon>
        <taxon>Neoptera</taxon>
        <taxon>Endopterygota</taxon>
        <taxon>Lepidoptera</taxon>
        <taxon>Glossata</taxon>
        <taxon>Ditrysia</taxon>
        <taxon>Noctuoidea</taxon>
        <taxon>Noctuidae</taxon>
        <taxon>Plusiinae</taxon>
        <taxon>Chrysodeixis</taxon>
    </lineage>
</organism>
<feature type="coiled-coil region" evidence="1">
    <location>
        <begin position="219"/>
        <end position="246"/>
    </location>
</feature>
<feature type="coiled-coil region" evidence="1">
    <location>
        <begin position="337"/>
        <end position="364"/>
    </location>
</feature>
<evidence type="ECO:0000313" key="2">
    <source>
        <dbReference type="EMBL" id="CAH0598350.1"/>
    </source>
</evidence>
<dbReference type="AlphaFoldDB" id="A0A9P0BYG0"/>